<dbReference type="Proteomes" id="UP000228930">
    <property type="component" value="Unassembled WGS sequence"/>
</dbReference>
<sequence length="141" mass="16038">MILAEQVVAEIRRFTGPDEANLEAGGILLGCYRGPHVEILECTTPMPLDRRTRNGFVRRDPGHQRRALEVWKVSDRTVNFVGEWHTHPEERPSPSRVDRDTWADQMGRHRDDALVFVIGGRASFYCGWGENRRLVAMAAVA</sequence>
<evidence type="ECO:0000313" key="7">
    <source>
        <dbReference type="EMBL" id="PIT06435.1"/>
    </source>
</evidence>
<proteinExistence type="predicted"/>
<keyword evidence="8" id="KW-1185">Reference proteome</keyword>
<keyword evidence="5" id="KW-0482">Metalloprotease</keyword>
<evidence type="ECO:0000259" key="6">
    <source>
        <dbReference type="Pfam" id="PF14464"/>
    </source>
</evidence>
<dbReference type="GO" id="GO:0008237">
    <property type="term" value="F:metallopeptidase activity"/>
    <property type="evidence" value="ECO:0007669"/>
    <property type="project" value="UniProtKB-KW"/>
</dbReference>
<dbReference type="Pfam" id="PF14464">
    <property type="entry name" value="Prok-JAB"/>
    <property type="match status" value="1"/>
</dbReference>
<evidence type="ECO:0000256" key="5">
    <source>
        <dbReference type="ARBA" id="ARBA00023049"/>
    </source>
</evidence>
<reference evidence="7 8" key="1">
    <citation type="submission" date="2015-06" db="EMBL/GenBank/DDBJ databases">
        <title>Comparative genome analysis of nirS-carrying Bradyrhizobium sp. strains.</title>
        <authorList>
            <person name="Ishii S."/>
            <person name="Jang J."/>
            <person name="Nishizawa T."/>
            <person name="Senoo K."/>
        </authorList>
    </citation>
    <scope>NUCLEOTIDE SEQUENCE [LARGE SCALE GENOMIC DNA]</scope>
    <source>
        <strain evidence="7 8">TSA1</strain>
    </source>
</reference>
<dbReference type="InterPro" id="IPR028090">
    <property type="entry name" value="JAB_dom_prok"/>
</dbReference>
<evidence type="ECO:0000313" key="8">
    <source>
        <dbReference type="Proteomes" id="UP000228930"/>
    </source>
</evidence>
<dbReference type="Gene3D" id="3.40.140.10">
    <property type="entry name" value="Cytidine Deaminase, domain 2"/>
    <property type="match status" value="1"/>
</dbReference>
<keyword evidence="4" id="KW-0862">Zinc</keyword>
<dbReference type="EMBL" id="LFJC01000003">
    <property type="protein sequence ID" value="PIT06435.1"/>
    <property type="molecule type" value="Genomic_DNA"/>
</dbReference>
<evidence type="ECO:0000256" key="1">
    <source>
        <dbReference type="ARBA" id="ARBA00022670"/>
    </source>
</evidence>
<evidence type="ECO:0000256" key="3">
    <source>
        <dbReference type="ARBA" id="ARBA00022801"/>
    </source>
</evidence>
<evidence type="ECO:0000256" key="2">
    <source>
        <dbReference type="ARBA" id="ARBA00022723"/>
    </source>
</evidence>
<accession>A0A2M6UPI0</accession>
<keyword evidence="3" id="KW-0378">Hydrolase</keyword>
<organism evidence="7 8">
    <name type="scientific">Bradyrhizobium nitroreducens</name>
    <dbReference type="NCBI Taxonomy" id="709803"/>
    <lineage>
        <taxon>Bacteria</taxon>
        <taxon>Pseudomonadati</taxon>
        <taxon>Pseudomonadota</taxon>
        <taxon>Alphaproteobacteria</taxon>
        <taxon>Hyphomicrobiales</taxon>
        <taxon>Nitrobacteraceae</taxon>
        <taxon>Bradyrhizobium</taxon>
    </lineage>
</organism>
<dbReference type="GO" id="GO:0046872">
    <property type="term" value="F:metal ion binding"/>
    <property type="evidence" value="ECO:0007669"/>
    <property type="project" value="UniProtKB-KW"/>
</dbReference>
<keyword evidence="1" id="KW-0645">Protease</keyword>
<gene>
    <name evidence="7" type="ORF">TSA1_31500</name>
</gene>
<comment type="caution">
    <text evidence="7">The sequence shown here is derived from an EMBL/GenBank/DDBJ whole genome shotgun (WGS) entry which is preliminary data.</text>
</comment>
<evidence type="ECO:0000256" key="4">
    <source>
        <dbReference type="ARBA" id="ARBA00022833"/>
    </source>
</evidence>
<name>A0A2M6UPI0_9BRAD</name>
<dbReference type="SUPFAM" id="SSF102712">
    <property type="entry name" value="JAB1/MPN domain"/>
    <property type="match status" value="1"/>
</dbReference>
<protein>
    <recommendedName>
        <fullName evidence="6">JAB domain-containing protein</fullName>
    </recommendedName>
</protein>
<dbReference type="GO" id="GO:0006508">
    <property type="term" value="P:proteolysis"/>
    <property type="evidence" value="ECO:0007669"/>
    <property type="project" value="UniProtKB-KW"/>
</dbReference>
<dbReference type="AlphaFoldDB" id="A0A2M6UPI0"/>
<keyword evidence="2" id="KW-0479">Metal-binding</keyword>
<feature type="domain" description="JAB" evidence="6">
    <location>
        <begin position="18"/>
        <end position="121"/>
    </location>
</feature>